<dbReference type="PRINTS" id="PR00725">
    <property type="entry name" value="DADACBPTASE1"/>
</dbReference>
<evidence type="ECO:0000313" key="16">
    <source>
        <dbReference type="EMBL" id="MCW7554412.1"/>
    </source>
</evidence>
<keyword evidence="11" id="KW-0961">Cell wall biogenesis/degradation</keyword>
<comment type="similarity">
    <text evidence="3 13">Belongs to the peptidase S11 family.</text>
</comment>
<dbReference type="Gene3D" id="3.40.710.10">
    <property type="entry name" value="DD-peptidase/beta-lactamase superfamily"/>
    <property type="match status" value="1"/>
</dbReference>
<comment type="catalytic activity">
    <reaction evidence="12">
        <text>Preferential cleavage: (Ac)2-L-Lys-D-Ala-|-D-Ala. Also transpeptidation of peptidyl-alanyl moieties that are N-acyl substituents of D-alanine.</text>
        <dbReference type="EC" id="3.4.16.4"/>
    </reaction>
</comment>
<dbReference type="RefSeq" id="WP_262564166.1">
    <property type="nucleotide sequence ID" value="NZ_JAPFCC010000001.1"/>
</dbReference>
<dbReference type="SUPFAM" id="SSF69189">
    <property type="entry name" value="Penicillin-binding protein associated domain"/>
    <property type="match status" value="1"/>
</dbReference>
<dbReference type="InterPro" id="IPR001967">
    <property type="entry name" value="Peptidase_S11_N"/>
</dbReference>
<dbReference type="InterPro" id="IPR037167">
    <property type="entry name" value="Peptidase_S11_C_sf"/>
</dbReference>
<dbReference type="Pfam" id="PF07943">
    <property type="entry name" value="PBP5_C"/>
    <property type="match status" value="1"/>
</dbReference>
<keyword evidence="8" id="KW-0378">Hydrolase</keyword>
<dbReference type="InterPro" id="IPR018044">
    <property type="entry name" value="Peptidase_S11"/>
</dbReference>
<dbReference type="SUPFAM" id="SSF56601">
    <property type="entry name" value="beta-lactamase/transpeptidase-like"/>
    <property type="match status" value="1"/>
</dbReference>
<feature type="chain" id="PRO_5047451426" description="serine-type D-Ala-D-Ala carboxypeptidase" evidence="14">
    <location>
        <begin position="29"/>
        <end position="398"/>
    </location>
</feature>
<dbReference type="GO" id="GO:0004180">
    <property type="term" value="F:carboxypeptidase activity"/>
    <property type="evidence" value="ECO:0007669"/>
    <property type="project" value="UniProtKB-KW"/>
</dbReference>
<evidence type="ECO:0000256" key="14">
    <source>
        <dbReference type="SAM" id="SignalP"/>
    </source>
</evidence>
<evidence type="ECO:0000256" key="4">
    <source>
        <dbReference type="ARBA" id="ARBA00012448"/>
    </source>
</evidence>
<evidence type="ECO:0000256" key="11">
    <source>
        <dbReference type="ARBA" id="ARBA00023316"/>
    </source>
</evidence>
<dbReference type="Gene3D" id="2.60.410.10">
    <property type="entry name" value="D-Ala-D-Ala carboxypeptidase, C-terminal domain"/>
    <property type="match status" value="1"/>
</dbReference>
<dbReference type="EC" id="3.4.16.4" evidence="4"/>
<evidence type="ECO:0000313" key="17">
    <source>
        <dbReference type="Proteomes" id="UP001209854"/>
    </source>
</evidence>
<evidence type="ECO:0000256" key="2">
    <source>
        <dbReference type="ARBA" id="ARBA00004752"/>
    </source>
</evidence>
<dbReference type="Proteomes" id="UP001209854">
    <property type="component" value="Unassembled WGS sequence"/>
</dbReference>
<evidence type="ECO:0000256" key="8">
    <source>
        <dbReference type="ARBA" id="ARBA00022801"/>
    </source>
</evidence>
<keyword evidence="9" id="KW-0133">Cell shape</keyword>
<accession>A0ABT3MYF8</accession>
<organism evidence="16 17">
    <name type="scientific">Endozoicomonas gorgoniicola</name>
    <dbReference type="NCBI Taxonomy" id="1234144"/>
    <lineage>
        <taxon>Bacteria</taxon>
        <taxon>Pseudomonadati</taxon>
        <taxon>Pseudomonadota</taxon>
        <taxon>Gammaproteobacteria</taxon>
        <taxon>Oceanospirillales</taxon>
        <taxon>Endozoicomonadaceae</taxon>
        <taxon>Endozoicomonas</taxon>
    </lineage>
</organism>
<evidence type="ECO:0000256" key="7">
    <source>
        <dbReference type="ARBA" id="ARBA00022729"/>
    </source>
</evidence>
<evidence type="ECO:0000256" key="10">
    <source>
        <dbReference type="ARBA" id="ARBA00022984"/>
    </source>
</evidence>
<dbReference type="SMART" id="SM00936">
    <property type="entry name" value="PBP5_C"/>
    <property type="match status" value="1"/>
</dbReference>
<evidence type="ECO:0000256" key="6">
    <source>
        <dbReference type="ARBA" id="ARBA00022670"/>
    </source>
</evidence>
<keyword evidence="7 14" id="KW-0732">Signal</keyword>
<evidence type="ECO:0000256" key="12">
    <source>
        <dbReference type="ARBA" id="ARBA00034000"/>
    </source>
</evidence>
<evidence type="ECO:0000256" key="9">
    <source>
        <dbReference type="ARBA" id="ARBA00022960"/>
    </source>
</evidence>
<comment type="pathway">
    <text evidence="2">Cell wall biogenesis; peptidoglycan biosynthesis.</text>
</comment>
<proteinExistence type="inferred from homology"/>
<evidence type="ECO:0000256" key="13">
    <source>
        <dbReference type="RuleBase" id="RU004016"/>
    </source>
</evidence>
<evidence type="ECO:0000259" key="15">
    <source>
        <dbReference type="SMART" id="SM00936"/>
    </source>
</evidence>
<keyword evidence="5 16" id="KW-0121">Carboxypeptidase</keyword>
<evidence type="ECO:0000256" key="5">
    <source>
        <dbReference type="ARBA" id="ARBA00022645"/>
    </source>
</evidence>
<evidence type="ECO:0000256" key="3">
    <source>
        <dbReference type="ARBA" id="ARBA00007164"/>
    </source>
</evidence>
<dbReference type="InterPro" id="IPR015956">
    <property type="entry name" value="Peniciliin-bd_prot_C_sf"/>
</dbReference>
<dbReference type="Pfam" id="PF00768">
    <property type="entry name" value="Peptidase_S11"/>
    <property type="match status" value="1"/>
</dbReference>
<evidence type="ECO:0000256" key="1">
    <source>
        <dbReference type="ARBA" id="ARBA00003217"/>
    </source>
</evidence>
<feature type="domain" description="Peptidase S11 D-Ala-D-Ala carboxypeptidase A C-terminal" evidence="15">
    <location>
        <begin position="289"/>
        <end position="379"/>
    </location>
</feature>
<keyword evidence="17" id="KW-1185">Reference proteome</keyword>
<dbReference type="PANTHER" id="PTHR21581:SF6">
    <property type="entry name" value="TRAFFICKING PROTEIN PARTICLE COMPLEX SUBUNIT 12"/>
    <property type="match status" value="1"/>
</dbReference>
<sequence length="398" mass="44025">MSKRKHPVRRLAGLVTMMFCLGTGIARAQASAFIPAAPKLASESYILMDADSGEILAAEKIDEPMHPASLTKMMTAYIGETEVAEGNIGRQDKVLVSEKAWRMGGSTMFIEVGDRVPVEELLKGIIIVSGNDASVALAEHIAGSEEGFAQMMNGTARKLGMVNTHYVNSSGWPAEDHYSTARDLAILSRHIIQDYPEYYSLYAQKYYQYGVNKRTGEPLRRQANRNRLLWTNPSVDGLKTGHIAATGYHLAATAHRDGRRMITVIMGADSEKQRAEEAQKLLTYGFRFFENVDIKRGGQPLESVRIWKGADDAVNVMVEKDLIVTVPRGTGKELTAVMKLDPAIEAPITRGQQLGSLKVMRGEEVVKEVPLLAQRSVERGSIFKVIWDSIVMFFSSLF</sequence>
<dbReference type="PANTHER" id="PTHR21581">
    <property type="entry name" value="D-ALANYL-D-ALANINE CARBOXYPEPTIDASE"/>
    <property type="match status" value="1"/>
</dbReference>
<comment type="function">
    <text evidence="1">Removes C-terminal D-alanyl residues from sugar-peptide cell wall precursors.</text>
</comment>
<reference evidence="16 17" key="1">
    <citation type="submission" date="2022-10" db="EMBL/GenBank/DDBJ databases">
        <title>High-quality genome sequences of two octocoral-associated bacteria, Endozoicomonas euniceicola EF212 and Endozoicomonas gorgoniicola PS125.</title>
        <authorList>
            <person name="Chiou Y.-J."/>
            <person name="Chen Y.-H."/>
        </authorList>
    </citation>
    <scope>NUCLEOTIDE SEQUENCE [LARGE SCALE GENOMIC DNA]</scope>
    <source>
        <strain evidence="16 17">PS125</strain>
    </source>
</reference>
<keyword evidence="6" id="KW-0645">Protease</keyword>
<keyword evidence="10" id="KW-0573">Peptidoglycan synthesis</keyword>
<gene>
    <name evidence="16" type="ORF">NX722_17650</name>
</gene>
<dbReference type="InterPro" id="IPR012338">
    <property type="entry name" value="Beta-lactam/transpept-like"/>
</dbReference>
<name>A0ABT3MYF8_9GAMM</name>
<feature type="signal peptide" evidence="14">
    <location>
        <begin position="1"/>
        <end position="28"/>
    </location>
</feature>
<dbReference type="EMBL" id="JAPFCC010000001">
    <property type="protein sequence ID" value="MCW7554412.1"/>
    <property type="molecule type" value="Genomic_DNA"/>
</dbReference>
<dbReference type="InterPro" id="IPR012907">
    <property type="entry name" value="Peptidase_S11_C"/>
</dbReference>
<protein>
    <recommendedName>
        <fullName evidence="4">serine-type D-Ala-D-Ala carboxypeptidase</fullName>
        <ecNumber evidence="4">3.4.16.4</ecNumber>
    </recommendedName>
</protein>
<comment type="caution">
    <text evidence="16">The sequence shown here is derived from an EMBL/GenBank/DDBJ whole genome shotgun (WGS) entry which is preliminary data.</text>
</comment>